<dbReference type="Pfam" id="PF00389">
    <property type="entry name" value="2-Hacid_dh"/>
    <property type="match status" value="1"/>
</dbReference>
<dbReference type="STRING" id="721133.SAMN05216176_110171"/>
<dbReference type="GO" id="GO:0051287">
    <property type="term" value="F:NAD binding"/>
    <property type="evidence" value="ECO:0007669"/>
    <property type="project" value="InterPro"/>
</dbReference>
<proteinExistence type="inferred from homology"/>
<keyword evidence="3" id="KW-0520">NAD</keyword>
<feature type="domain" description="D-isomer specific 2-hydroxyacid dehydrogenase catalytic" evidence="5">
    <location>
        <begin position="37"/>
        <end position="318"/>
    </location>
</feature>
<evidence type="ECO:0000256" key="1">
    <source>
        <dbReference type="ARBA" id="ARBA00005854"/>
    </source>
</evidence>
<evidence type="ECO:0000256" key="2">
    <source>
        <dbReference type="ARBA" id="ARBA00023002"/>
    </source>
</evidence>
<dbReference type="RefSeq" id="WP_009451290.1">
    <property type="nucleotide sequence ID" value="NZ_AMSI01000010.1"/>
</dbReference>
<dbReference type="GO" id="GO:0016616">
    <property type="term" value="F:oxidoreductase activity, acting on the CH-OH group of donors, NAD or NADP as acceptor"/>
    <property type="evidence" value="ECO:0007669"/>
    <property type="project" value="InterPro"/>
</dbReference>
<dbReference type="PROSITE" id="PS00671">
    <property type="entry name" value="D_2_HYDROXYACID_DH_3"/>
    <property type="match status" value="1"/>
</dbReference>
<comment type="similarity">
    <text evidence="1 4">Belongs to the D-isomer specific 2-hydroxyacid dehydrogenase family.</text>
</comment>
<dbReference type="PANTHER" id="PTHR42789:SF1">
    <property type="entry name" value="D-ISOMER SPECIFIC 2-HYDROXYACID DEHYDROGENASE FAMILY PROTEIN (AFU_ORTHOLOGUE AFUA_6G10090)"/>
    <property type="match status" value="1"/>
</dbReference>
<dbReference type="InterPro" id="IPR050857">
    <property type="entry name" value="D-2-hydroxyacid_DH"/>
</dbReference>
<dbReference type="CDD" id="cd12169">
    <property type="entry name" value="PGDH_like_1"/>
    <property type="match status" value="1"/>
</dbReference>
<evidence type="ECO:0000313" key="8">
    <source>
        <dbReference type="Proteomes" id="UP000007374"/>
    </source>
</evidence>
<keyword evidence="8" id="KW-1185">Reference proteome</keyword>
<dbReference type="InterPro" id="IPR029753">
    <property type="entry name" value="D-isomer_DH_CS"/>
</dbReference>
<dbReference type="EMBL" id="AMSI01000010">
    <property type="protein sequence ID" value="EKF41635.1"/>
    <property type="molecule type" value="Genomic_DNA"/>
</dbReference>
<dbReference type="OrthoDB" id="9793626at2"/>
<name>K2NQK3_9HYPH</name>
<gene>
    <name evidence="7" type="ORF">NA8A_15541</name>
</gene>
<dbReference type="PATRIC" id="fig|1231190.3.peg.3219"/>
<evidence type="ECO:0000256" key="3">
    <source>
        <dbReference type="ARBA" id="ARBA00023027"/>
    </source>
</evidence>
<dbReference type="Proteomes" id="UP000007374">
    <property type="component" value="Unassembled WGS sequence"/>
</dbReference>
<reference evidence="7 8" key="1">
    <citation type="journal article" date="2012" name="J. Bacteriol.">
        <title>Genome Sequence of Nitratireductor indicus Type Strain C115.</title>
        <authorList>
            <person name="Lai Q."/>
            <person name="Li G."/>
            <person name="Yu Z."/>
            <person name="Shao Z."/>
        </authorList>
    </citation>
    <scope>NUCLEOTIDE SEQUENCE [LARGE SCALE GENOMIC DNA]</scope>
    <source>
        <strain evidence="7 8">C115</strain>
    </source>
</reference>
<dbReference type="AlphaFoldDB" id="K2NQK3"/>
<dbReference type="Gene3D" id="3.40.50.720">
    <property type="entry name" value="NAD(P)-binding Rossmann-like Domain"/>
    <property type="match status" value="2"/>
</dbReference>
<evidence type="ECO:0000259" key="6">
    <source>
        <dbReference type="Pfam" id="PF02826"/>
    </source>
</evidence>
<dbReference type="FunFam" id="3.40.50.720:FF:000203">
    <property type="entry name" value="D-3-phosphoglycerate dehydrogenase (SerA)"/>
    <property type="match status" value="1"/>
</dbReference>
<evidence type="ECO:0000259" key="5">
    <source>
        <dbReference type="Pfam" id="PF00389"/>
    </source>
</evidence>
<feature type="domain" description="D-isomer specific 2-hydroxyacid dehydrogenase NAD-binding" evidence="6">
    <location>
        <begin position="117"/>
        <end position="291"/>
    </location>
</feature>
<organism evidence="7 8">
    <name type="scientific">Nitratireductor indicus C115</name>
    <dbReference type="NCBI Taxonomy" id="1231190"/>
    <lineage>
        <taxon>Bacteria</taxon>
        <taxon>Pseudomonadati</taxon>
        <taxon>Pseudomonadota</taxon>
        <taxon>Alphaproteobacteria</taxon>
        <taxon>Hyphomicrobiales</taxon>
        <taxon>Phyllobacteriaceae</taxon>
        <taxon>Nitratireductor</taxon>
    </lineage>
</organism>
<dbReference type="InterPro" id="IPR006140">
    <property type="entry name" value="D-isomer_DH_NAD-bd"/>
</dbReference>
<dbReference type="SUPFAM" id="SSF51735">
    <property type="entry name" value="NAD(P)-binding Rossmann-fold domains"/>
    <property type="match status" value="1"/>
</dbReference>
<sequence length="323" mass="34406">MTGTPLKAVILDDYQGAALAAGDWSRIAPQVEVTALQEHLPSPEALAKAVGDATILIAIRERTPLRAEHFDRLPALKLVITFGLANASIDLAAASERGIVVCGADGAGEPTVEMTWALILAFFRNIPQETVAMRQGGRWQQTIGIGLQGKTIGLVGFGRVGQGVARVAAAFGMKPLAYTPNLTAERAAKAGAECAPDLDTLLDRSDIVSLHVRLNASTRHMIGERQLGRMKPGALLVNTSRGPVVDEKALLDALAAKRIGGAALDVFDIEPLPLDHPFRTMDNVLTTPHIGYVTRENYESNIADAIEGIACWLSGMPVRRLNG</sequence>
<comment type="caution">
    <text evidence="7">The sequence shown here is derived from an EMBL/GenBank/DDBJ whole genome shotgun (WGS) entry which is preliminary data.</text>
</comment>
<keyword evidence="2 4" id="KW-0560">Oxidoreductase</keyword>
<dbReference type="PANTHER" id="PTHR42789">
    <property type="entry name" value="D-ISOMER SPECIFIC 2-HYDROXYACID DEHYDROGENASE FAMILY PROTEIN (AFU_ORTHOLOGUE AFUA_6G10090)"/>
    <property type="match status" value="1"/>
</dbReference>
<dbReference type="Pfam" id="PF02826">
    <property type="entry name" value="2-Hacid_dh_C"/>
    <property type="match status" value="1"/>
</dbReference>
<dbReference type="SUPFAM" id="SSF52283">
    <property type="entry name" value="Formate/glycerate dehydrogenase catalytic domain-like"/>
    <property type="match status" value="1"/>
</dbReference>
<evidence type="ECO:0000313" key="7">
    <source>
        <dbReference type="EMBL" id="EKF41635.1"/>
    </source>
</evidence>
<dbReference type="eggNOG" id="COG0111">
    <property type="taxonomic scope" value="Bacteria"/>
</dbReference>
<accession>K2NQK3</accession>
<protein>
    <submittedName>
        <fullName evidence="7">D-isomer specific 2-hydroxyacid dehydrogenase NAD-binding protein</fullName>
    </submittedName>
</protein>
<evidence type="ECO:0000256" key="4">
    <source>
        <dbReference type="RuleBase" id="RU003719"/>
    </source>
</evidence>
<dbReference type="InterPro" id="IPR006139">
    <property type="entry name" value="D-isomer_2_OHA_DH_cat_dom"/>
</dbReference>
<dbReference type="InterPro" id="IPR036291">
    <property type="entry name" value="NAD(P)-bd_dom_sf"/>
</dbReference>